<dbReference type="EMBL" id="MRCU01000011">
    <property type="protein sequence ID" value="RKK10187.1"/>
    <property type="molecule type" value="Genomic_DNA"/>
</dbReference>
<proteinExistence type="predicted"/>
<dbReference type="Proteomes" id="UP000270866">
    <property type="component" value="Unassembled WGS sequence"/>
</dbReference>
<comment type="caution">
    <text evidence="1">The sequence shown here is derived from an EMBL/GenBank/DDBJ whole genome shotgun (WGS) entry which is preliminary data.</text>
</comment>
<reference evidence="1 2" key="1">
    <citation type="journal article" date="2018" name="Sci. Rep.">
        <title>Characterisation of pathogen-specific regions and novel effector candidates in Fusarium oxysporum f. sp. cepae.</title>
        <authorList>
            <person name="Armitage A.D."/>
            <person name="Taylor A."/>
            <person name="Sobczyk M.K."/>
            <person name="Baxter L."/>
            <person name="Greenfield B.P."/>
            <person name="Bates H.J."/>
            <person name="Wilson F."/>
            <person name="Jackson A.C."/>
            <person name="Ott S."/>
            <person name="Harrison R.J."/>
            <person name="Clarkson J.P."/>
        </authorList>
    </citation>
    <scope>NUCLEOTIDE SEQUENCE [LARGE SCALE GENOMIC DNA]</scope>
    <source>
        <strain evidence="1 2">FoC_Fus2</strain>
    </source>
</reference>
<name>A0A3L6N0E4_FUSOX</name>
<gene>
    <name evidence="1" type="ORF">BFJ65_g15485</name>
</gene>
<sequence>MDIIQRGLSSIDKLEKAEQNEQAALENAMADGTFQDWSAVAE</sequence>
<evidence type="ECO:0000313" key="2">
    <source>
        <dbReference type="Proteomes" id="UP000270866"/>
    </source>
</evidence>
<accession>A0A3L6N0E4</accession>
<organism evidence="1 2">
    <name type="scientific">Fusarium oxysporum f. sp. cepae</name>
    <dbReference type="NCBI Taxonomy" id="396571"/>
    <lineage>
        <taxon>Eukaryota</taxon>
        <taxon>Fungi</taxon>
        <taxon>Dikarya</taxon>
        <taxon>Ascomycota</taxon>
        <taxon>Pezizomycotina</taxon>
        <taxon>Sordariomycetes</taxon>
        <taxon>Hypocreomycetidae</taxon>
        <taxon>Hypocreales</taxon>
        <taxon>Nectriaceae</taxon>
        <taxon>Fusarium</taxon>
        <taxon>Fusarium oxysporum species complex</taxon>
    </lineage>
</organism>
<protein>
    <submittedName>
        <fullName evidence="1">Uncharacterized protein</fullName>
    </submittedName>
</protein>
<evidence type="ECO:0000313" key="1">
    <source>
        <dbReference type="EMBL" id="RKK10187.1"/>
    </source>
</evidence>
<dbReference type="AlphaFoldDB" id="A0A3L6N0E4"/>